<feature type="region of interest" description="Disordered" evidence="1">
    <location>
        <begin position="1"/>
        <end position="73"/>
    </location>
</feature>
<evidence type="ECO:0000313" key="2">
    <source>
        <dbReference type="EMBL" id="KAF5310425.1"/>
    </source>
</evidence>
<protein>
    <submittedName>
        <fullName evidence="2">Uncharacterized protein</fullName>
    </submittedName>
</protein>
<evidence type="ECO:0000256" key="1">
    <source>
        <dbReference type="SAM" id="MobiDB-lite"/>
    </source>
</evidence>
<name>A0A8H5AT71_9AGAR</name>
<evidence type="ECO:0000313" key="3">
    <source>
        <dbReference type="Proteomes" id="UP000541558"/>
    </source>
</evidence>
<organism evidence="2 3">
    <name type="scientific">Ephemerocybe angulata</name>
    <dbReference type="NCBI Taxonomy" id="980116"/>
    <lineage>
        <taxon>Eukaryota</taxon>
        <taxon>Fungi</taxon>
        <taxon>Dikarya</taxon>
        <taxon>Basidiomycota</taxon>
        <taxon>Agaricomycotina</taxon>
        <taxon>Agaricomycetes</taxon>
        <taxon>Agaricomycetidae</taxon>
        <taxon>Agaricales</taxon>
        <taxon>Agaricineae</taxon>
        <taxon>Psathyrellaceae</taxon>
        <taxon>Ephemerocybe</taxon>
    </lineage>
</organism>
<gene>
    <name evidence="2" type="ORF">D9611_012240</name>
</gene>
<dbReference type="AlphaFoldDB" id="A0A8H5AT71"/>
<reference evidence="2 3" key="1">
    <citation type="journal article" date="2020" name="ISME J.">
        <title>Uncovering the hidden diversity of litter-decomposition mechanisms in mushroom-forming fungi.</title>
        <authorList>
            <person name="Floudas D."/>
            <person name="Bentzer J."/>
            <person name="Ahren D."/>
            <person name="Johansson T."/>
            <person name="Persson P."/>
            <person name="Tunlid A."/>
        </authorList>
    </citation>
    <scope>NUCLEOTIDE SEQUENCE [LARGE SCALE GENOMIC DNA]</scope>
    <source>
        <strain evidence="2 3">CBS 175.51</strain>
    </source>
</reference>
<keyword evidence="3" id="KW-1185">Reference proteome</keyword>
<proteinExistence type="predicted"/>
<dbReference type="EMBL" id="JAACJK010000229">
    <property type="protein sequence ID" value="KAF5310425.1"/>
    <property type="molecule type" value="Genomic_DNA"/>
</dbReference>
<feature type="compositionally biased region" description="Low complexity" evidence="1">
    <location>
        <begin position="47"/>
        <end position="58"/>
    </location>
</feature>
<comment type="caution">
    <text evidence="2">The sequence shown here is derived from an EMBL/GenBank/DDBJ whole genome shotgun (WGS) entry which is preliminary data.</text>
</comment>
<dbReference type="Proteomes" id="UP000541558">
    <property type="component" value="Unassembled WGS sequence"/>
</dbReference>
<accession>A0A8H5AT71</accession>
<sequence length="73" mass="7430">MSSSLTSSHDDPTAARPSASAPPTPASAPQVGSPLRPRPSAHPPRFSSATSSANACSSEGSQKDYQVHRKGSV</sequence>